<dbReference type="GeneID" id="24851638"/>
<dbReference type="PANTHER" id="PTHR13799:SF14">
    <property type="entry name" value="GTP CYCLOHYDROLASE 1 TYPE 2 HOMOLOG"/>
    <property type="match status" value="1"/>
</dbReference>
<protein>
    <submittedName>
        <fullName evidence="5">UPF0135 protein Bsu YqfO</fullName>
    </submittedName>
</protein>
<dbReference type="Pfam" id="PF01784">
    <property type="entry name" value="DUF34_NIF3"/>
    <property type="match status" value="1"/>
</dbReference>
<dbReference type="AlphaFoldDB" id="A0A0E3LWD0"/>
<feature type="binding site" evidence="3">
    <location>
        <position position="102"/>
    </location>
    <ligand>
        <name>a divalent metal cation</name>
        <dbReference type="ChEBI" id="CHEBI:60240"/>
        <label>1</label>
    </ligand>
</feature>
<dbReference type="SUPFAM" id="SSF102705">
    <property type="entry name" value="NIF3 (NGG1p interacting factor 3)-like"/>
    <property type="match status" value="1"/>
</dbReference>
<accession>A0A0E3LWD0</accession>
<evidence type="ECO:0000256" key="2">
    <source>
        <dbReference type="ARBA" id="ARBA00022723"/>
    </source>
</evidence>
<evidence type="ECO:0000313" key="5">
    <source>
        <dbReference type="EMBL" id="AKB68556.1"/>
    </source>
</evidence>
<comment type="similarity">
    <text evidence="1">Belongs to the GTP cyclohydrolase I type 2/NIF3 family.</text>
</comment>
<keyword evidence="2 3" id="KW-0479">Metal-binding</keyword>
<gene>
    <name evidence="5" type="ORF">MSMAL_2013</name>
</gene>
<feature type="binding site" evidence="3">
    <location>
        <position position="215"/>
    </location>
    <ligand>
        <name>a divalent metal cation</name>
        <dbReference type="ChEBI" id="CHEBI:60240"/>
        <label>2</label>
    </ligand>
</feature>
<dbReference type="HOGENOM" id="CLU_037423_2_0_2"/>
<dbReference type="PATRIC" id="fig|1434114.4.peg.2555"/>
<feature type="binding site" evidence="3">
    <location>
        <position position="211"/>
    </location>
    <ligand>
        <name>a divalent metal cation</name>
        <dbReference type="ChEBI" id="CHEBI:60240"/>
        <label>1</label>
    </ligand>
</feature>
<reference evidence="5 6" key="1">
    <citation type="submission" date="2014-07" db="EMBL/GenBank/DDBJ databases">
        <title>Methanogenic archaea and the global carbon cycle.</title>
        <authorList>
            <person name="Henriksen J.R."/>
            <person name="Luke J."/>
            <person name="Reinhart S."/>
            <person name="Benedict M.N."/>
            <person name="Youngblut N.D."/>
            <person name="Metcalf M.E."/>
            <person name="Whitaker R.J."/>
            <person name="Metcalf W.W."/>
        </authorList>
    </citation>
    <scope>NUCLEOTIDE SEQUENCE [LARGE SCALE GENOMIC DNA]</scope>
    <source>
        <strain evidence="5 6">LYC</strain>
    </source>
</reference>
<feature type="binding site" evidence="3">
    <location>
        <position position="66"/>
    </location>
    <ligand>
        <name>a divalent metal cation</name>
        <dbReference type="ChEBI" id="CHEBI:60240"/>
        <label>1</label>
    </ligand>
</feature>
<dbReference type="NCBIfam" id="TIGR00486">
    <property type="entry name" value="YbgI_SA1388"/>
    <property type="match status" value="1"/>
</dbReference>
<proteinExistence type="inferred from homology"/>
<evidence type="ECO:0000313" key="6">
    <source>
        <dbReference type="Proteomes" id="UP000033063"/>
    </source>
</evidence>
<organism evidence="5 6">
    <name type="scientific">Methanosarcina mazei LYC</name>
    <dbReference type="NCBI Taxonomy" id="1434114"/>
    <lineage>
        <taxon>Archaea</taxon>
        <taxon>Methanobacteriati</taxon>
        <taxon>Methanobacteriota</taxon>
        <taxon>Stenosarchaea group</taxon>
        <taxon>Methanomicrobia</taxon>
        <taxon>Methanosarcinales</taxon>
        <taxon>Methanosarcinaceae</taxon>
        <taxon>Methanosarcina</taxon>
    </lineage>
</organism>
<dbReference type="EMBL" id="CP009513">
    <property type="protein sequence ID" value="AKB68556.1"/>
    <property type="molecule type" value="Genomic_DNA"/>
</dbReference>
<dbReference type="GO" id="GO:0005737">
    <property type="term" value="C:cytoplasm"/>
    <property type="evidence" value="ECO:0007669"/>
    <property type="project" value="TreeGrafter"/>
</dbReference>
<dbReference type="InterPro" id="IPR036069">
    <property type="entry name" value="DUF34/NIF3_sf"/>
</dbReference>
<dbReference type="GO" id="GO:0046872">
    <property type="term" value="F:metal ion binding"/>
    <property type="evidence" value="ECO:0007669"/>
    <property type="project" value="UniProtKB-KW"/>
</dbReference>
<dbReference type="Proteomes" id="UP000033063">
    <property type="component" value="Chromosome"/>
</dbReference>
<dbReference type="InterPro" id="IPR002678">
    <property type="entry name" value="DUF34/NIF3"/>
</dbReference>
<sequence length="306" mass="33967">MKLSKIVQVLEEIAPPEIADDFDRGRIGLILGLKDEVSKIAVALDANSCVLQKAAEIGADMLITHHTLIFHPVNVISKTLAASLKIALENEISLYSMHTNYDRAEGGINDVLAASLGLKNITTLELGRIGEIETCSTSELAAHVSDCLQTPVMYAGDRQEISRVMVAGGSCFRKEFLEIARENGVDAFISSELKHDVLREYEDLCLIDATHYATENPGMKALCPRLCELPGIEVEFIDQPSGLRAVDFGSDMDGTVPDTNEETNDCKQKENEKDSLEFMLEEQSRNQIRSDYRRSLGSENRRRYLE</sequence>
<evidence type="ECO:0000256" key="3">
    <source>
        <dbReference type="PIRSR" id="PIRSR602678-1"/>
    </source>
</evidence>
<feature type="binding site" evidence="3">
    <location>
        <position position="65"/>
    </location>
    <ligand>
        <name>a divalent metal cation</name>
        <dbReference type="ChEBI" id="CHEBI:60240"/>
        <label>1</label>
    </ligand>
</feature>
<dbReference type="FunFam" id="3.40.1390.30:FF:000001">
    <property type="entry name" value="GTP cyclohydrolase 1 type 2"/>
    <property type="match status" value="1"/>
</dbReference>
<evidence type="ECO:0000256" key="4">
    <source>
        <dbReference type="SAM" id="MobiDB-lite"/>
    </source>
</evidence>
<dbReference type="Gene3D" id="3.40.1390.30">
    <property type="entry name" value="NIF3 (NGG1p interacting factor 3)-like"/>
    <property type="match status" value="2"/>
</dbReference>
<feature type="compositionally biased region" description="Basic and acidic residues" evidence="4">
    <location>
        <begin position="264"/>
        <end position="273"/>
    </location>
</feature>
<dbReference type="PANTHER" id="PTHR13799">
    <property type="entry name" value="NGG1 INTERACTING FACTOR 3"/>
    <property type="match status" value="1"/>
</dbReference>
<dbReference type="RefSeq" id="WP_011034627.1">
    <property type="nucleotide sequence ID" value="NZ_CP009513.1"/>
</dbReference>
<name>A0A0E3LWD0_METMZ</name>
<evidence type="ECO:0000256" key="1">
    <source>
        <dbReference type="ARBA" id="ARBA00006964"/>
    </source>
</evidence>
<feature type="region of interest" description="Disordered" evidence="4">
    <location>
        <begin position="251"/>
        <end position="273"/>
    </location>
</feature>